<keyword evidence="1" id="KW-0175">Coiled coil</keyword>
<protein>
    <submittedName>
        <fullName evidence="2">Uncharacterized protein</fullName>
    </submittedName>
</protein>
<accession>A0A5J4W1M7</accession>
<reference evidence="2 3" key="1">
    <citation type="submission" date="2019-03" db="EMBL/GenBank/DDBJ databases">
        <title>Single cell metagenomics reveals metabolic interactions within the superorganism composed of flagellate Streblomastix strix and complex community of Bacteroidetes bacteria on its surface.</title>
        <authorList>
            <person name="Treitli S.C."/>
            <person name="Kolisko M."/>
            <person name="Husnik F."/>
            <person name="Keeling P."/>
            <person name="Hampl V."/>
        </authorList>
    </citation>
    <scope>NUCLEOTIDE SEQUENCE [LARGE SCALE GENOMIC DNA]</scope>
    <source>
        <strain evidence="2">ST1C</strain>
    </source>
</reference>
<dbReference type="AlphaFoldDB" id="A0A5J4W1M7"/>
<evidence type="ECO:0000313" key="3">
    <source>
        <dbReference type="Proteomes" id="UP000324800"/>
    </source>
</evidence>
<sequence>MSCHVSECNSPAIQVALQIPGQAPCAHRFCQNHLRLAVDSLDQGYNGCFLCQALAQLGTSGGTQTLVAQAAASEKSQKQLEHELQTFEEEKESLLQRISELDEKTGTMKKRINSSAFQVQCIQTVIQMQDENEMMQYLAILTAGGCPFKDQLAAFLWFSLDPKKHRSIHKREFLSSFGTAVGALHEELRVDQVV</sequence>
<organism evidence="2 3">
    <name type="scientific">Streblomastix strix</name>
    <dbReference type="NCBI Taxonomy" id="222440"/>
    <lineage>
        <taxon>Eukaryota</taxon>
        <taxon>Metamonada</taxon>
        <taxon>Preaxostyla</taxon>
        <taxon>Oxymonadida</taxon>
        <taxon>Streblomastigidae</taxon>
        <taxon>Streblomastix</taxon>
    </lineage>
</organism>
<gene>
    <name evidence="2" type="ORF">EZS28_016119</name>
</gene>
<evidence type="ECO:0000256" key="1">
    <source>
        <dbReference type="SAM" id="Coils"/>
    </source>
</evidence>
<dbReference type="EMBL" id="SNRW01004020">
    <property type="protein sequence ID" value="KAA6388353.1"/>
    <property type="molecule type" value="Genomic_DNA"/>
</dbReference>
<name>A0A5J4W1M7_9EUKA</name>
<proteinExistence type="predicted"/>
<feature type="coiled-coil region" evidence="1">
    <location>
        <begin position="70"/>
        <end position="104"/>
    </location>
</feature>
<dbReference type="Proteomes" id="UP000324800">
    <property type="component" value="Unassembled WGS sequence"/>
</dbReference>
<comment type="caution">
    <text evidence="2">The sequence shown here is derived from an EMBL/GenBank/DDBJ whole genome shotgun (WGS) entry which is preliminary data.</text>
</comment>
<evidence type="ECO:0000313" key="2">
    <source>
        <dbReference type="EMBL" id="KAA6388353.1"/>
    </source>
</evidence>